<evidence type="ECO:0000256" key="2">
    <source>
        <dbReference type="ARBA" id="ARBA00008887"/>
    </source>
</evidence>
<dbReference type="Gene3D" id="1.10.8.1220">
    <property type="match status" value="1"/>
</dbReference>
<evidence type="ECO:0000313" key="18">
    <source>
        <dbReference type="EMBL" id="CAG8560897.1"/>
    </source>
</evidence>
<dbReference type="Pfam" id="PF12774">
    <property type="entry name" value="AAA_6"/>
    <property type="match status" value="1"/>
</dbReference>
<evidence type="ECO:0000256" key="5">
    <source>
        <dbReference type="ARBA" id="ARBA00022490"/>
    </source>
</evidence>
<dbReference type="FunFam" id="1.20.920.20:FF:000002">
    <property type="entry name" value="Cytoplasmic dynein 1 heavy chain"/>
    <property type="match status" value="1"/>
</dbReference>
<dbReference type="GO" id="GO:0003006">
    <property type="term" value="P:developmental process involved in reproduction"/>
    <property type="evidence" value="ECO:0007669"/>
    <property type="project" value="UniProtKB-ARBA"/>
</dbReference>
<evidence type="ECO:0000259" key="17">
    <source>
        <dbReference type="SMART" id="SM00382"/>
    </source>
</evidence>
<dbReference type="InterPro" id="IPR041228">
    <property type="entry name" value="Dynein_C"/>
</dbReference>
<dbReference type="InterPro" id="IPR042219">
    <property type="entry name" value="AAA_lid_11_sf"/>
</dbReference>
<evidence type="ECO:0000256" key="4">
    <source>
        <dbReference type="ARBA" id="ARBA00022197"/>
    </source>
</evidence>
<dbReference type="InterPro" id="IPR041466">
    <property type="entry name" value="Dynein_AAA5_ext"/>
</dbReference>
<dbReference type="Pfam" id="PF12775">
    <property type="entry name" value="AAA_7"/>
    <property type="match status" value="1"/>
</dbReference>
<evidence type="ECO:0000256" key="16">
    <source>
        <dbReference type="SAM" id="MobiDB-lite"/>
    </source>
</evidence>
<evidence type="ECO:0000256" key="7">
    <source>
        <dbReference type="ARBA" id="ARBA00022737"/>
    </source>
</evidence>
<dbReference type="FunFam" id="3.40.50.300:FF:000373">
    <property type="entry name" value="Cytoplasmic dynein heavy chain 2"/>
    <property type="match status" value="1"/>
</dbReference>
<feature type="coiled-coil region" evidence="15">
    <location>
        <begin position="1269"/>
        <end position="1300"/>
    </location>
</feature>
<feature type="non-terminal residue" evidence="18">
    <location>
        <position position="1"/>
    </location>
</feature>
<dbReference type="InterPro" id="IPR013602">
    <property type="entry name" value="Dynein_heavy_linker"/>
</dbReference>
<dbReference type="InterPro" id="IPR054354">
    <property type="entry name" value="DYNC2H1-like_lid"/>
</dbReference>
<dbReference type="GO" id="GO:0048731">
    <property type="term" value="P:system development"/>
    <property type="evidence" value="ECO:0007669"/>
    <property type="project" value="UniProtKB-ARBA"/>
</dbReference>
<feature type="domain" description="AAA+ ATPase" evidence="17">
    <location>
        <begin position="1944"/>
        <end position="2082"/>
    </location>
</feature>
<dbReference type="EMBL" id="CAJVPJ010000854">
    <property type="protein sequence ID" value="CAG8560897.1"/>
    <property type="molecule type" value="Genomic_DNA"/>
</dbReference>
<dbReference type="PANTHER" id="PTHR46532">
    <property type="entry name" value="MALE FERTILITY FACTOR KL5"/>
    <property type="match status" value="1"/>
</dbReference>
<dbReference type="FunFam" id="1.10.472.130:FF:000002">
    <property type="entry name" value="Cytoplasmic dynein heavy chain 1"/>
    <property type="match status" value="1"/>
</dbReference>
<organism evidence="18 19">
    <name type="scientific">Paraglomus occultum</name>
    <dbReference type="NCBI Taxonomy" id="144539"/>
    <lineage>
        <taxon>Eukaryota</taxon>
        <taxon>Fungi</taxon>
        <taxon>Fungi incertae sedis</taxon>
        <taxon>Mucoromycota</taxon>
        <taxon>Glomeromycotina</taxon>
        <taxon>Glomeromycetes</taxon>
        <taxon>Paraglomerales</taxon>
        <taxon>Paraglomeraceae</taxon>
        <taxon>Paraglomus</taxon>
    </lineage>
</organism>
<dbReference type="Pfam" id="PF08385">
    <property type="entry name" value="DHC_N1"/>
    <property type="match status" value="1"/>
</dbReference>
<feature type="domain" description="AAA+ ATPase" evidence="17">
    <location>
        <begin position="2959"/>
        <end position="3125"/>
    </location>
</feature>
<dbReference type="FunFam" id="1.10.8.720:FF:000003">
    <property type="entry name" value="Cytoplasmic dynein heavy chain 2"/>
    <property type="match status" value="1"/>
</dbReference>
<proteinExistence type="inferred from homology"/>
<dbReference type="InterPro" id="IPR024743">
    <property type="entry name" value="Dynein_HC_stalk"/>
</dbReference>
<dbReference type="FunFam" id="1.20.140.100:FF:000002">
    <property type="entry name" value="Cytoplasmic dynein heavy chain 1"/>
    <property type="match status" value="1"/>
</dbReference>
<evidence type="ECO:0000256" key="11">
    <source>
        <dbReference type="ARBA" id="ARBA00023054"/>
    </source>
</evidence>
<dbReference type="FunFam" id="1.10.8.710:FF:000005">
    <property type="entry name" value="Cytoplasmic dynein heavy chain 1"/>
    <property type="match status" value="1"/>
</dbReference>
<dbReference type="Gene3D" id="3.40.50.300">
    <property type="entry name" value="P-loop containing nucleotide triphosphate hydrolases"/>
    <property type="match status" value="5"/>
</dbReference>
<feature type="coiled-coil region" evidence="15">
    <location>
        <begin position="3801"/>
        <end position="3828"/>
    </location>
</feature>
<dbReference type="InterPro" id="IPR042228">
    <property type="entry name" value="Dynein_linker_3"/>
</dbReference>
<comment type="subcellular location">
    <subcellularLocation>
        <location evidence="1">Cytoplasm</location>
        <location evidence="1">Cytoskeleton</location>
    </subcellularLocation>
</comment>
<dbReference type="Gene3D" id="3.20.180.20">
    <property type="entry name" value="Dynein heavy chain, N-terminal domain 2"/>
    <property type="match status" value="1"/>
</dbReference>
<feature type="compositionally biased region" description="Polar residues" evidence="16">
    <location>
        <begin position="4418"/>
        <end position="4433"/>
    </location>
</feature>
<dbReference type="FunFam" id="1.10.287.2620:FF:000001">
    <property type="entry name" value="Cytoplasmic dynein heavy chain 1"/>
    <property type="match status" value="1"/>
</dbReference>
<keyword evidence="12" id="KW-0505">Motor protein</keyword>
<dbReference type="Pfam" id="PF18198">
    <property type="entry name" value="AAA_lid_11"/>
    <property type="match status" value="1"/>
</dbReference>
<dbReference type="FunFam" id="1.10.8.1220:FF:000002">
    <property type="entry name" value="cytoplasmic dynein 1 heavy chain 1-like"/>
    <property type="match status" value="1"/>
</dbReference>
<evidence type="ECO:0000256" key="14">
    <source>
        <dbReference type="ARBA" id="ARBA00033439"/>
    </source>
</evidence>
<dbReference type="CDD" id="cd00009">
    <property type="entry name" value="AAA"/>
    <property type="match status" value="2"/>
</dbReference>
<dbReference type="FunFam" id="3.20.180.20:FF:000002">
    <property type="entry name" value="Cytoplasmic dynein heavy chain 1"/>
    <property type="match status" value="1"/>
</dbReference>
<feature type="region of interest" description="Disordered" evidence="16">
    <location>
        <begin position="4414"/>
        <end position="4433"/>
    </location>
</feature>
<dbReference type="OrthoDB" id="447173at2759"/>
<keyword evidence="6" id="KW-0493">Microtubule</keyword>
<reference evidence="18" key="1">
    <citation type="submission" date="2021-06" db="EMBL/GenBank/DDBJ databases">
        <authorList>
            <person name="Kallberg Y."/>
            <person name="Tangrot J."/>
            <person name="Rosling A."/>
        </authorList>
    </citation>
    <scope>NUCLEOTIDE SEQUENCE</scope>
    <source>
        <strain evidence="18">IA702</strain>
    </source>
</reference>
<dbReference type="FunFam" id="3.40.50.300:FF:000122">
    <property type="entry name" value="Cytoplasmic dynein 1 heavy chain"/>
    <property type="match status" value="1"/>
</dbReference>
<dbReference type="InterPro" id="IPR027417">
    <property type="entry name" value="P-loop_NTPase"/>
</dbReference>
<evidence type="ECO:0000256" key="6">
    <source>
        <dbReference type="ARBA" id="ARBA00022701"/>
    </source>
</evidence>
<dbReference type="FunFam" id="3.40.50.300:FF:000075">
    <property type="entry name" value="Dynein heavy chain, cytoplasmic"/>
    <property type="match status" value="1"/>
</dbReference>
<evidence type="ECO:0000256" key="3">
    <source>
        <dbReference type="ARBA" id="ARBA00011655"/>
    </source>
</evidence>
<dbReference type="Gene3D" id="1.10.8.710">
    <property type="match status" value="1"/>
</dbReference>
<dbReference type="Pfam" id="PF08393">
    <property type="entry name" value="DHC_N2"/>
    <property type="match status" value="1"/>
</dbReference>
<evidence type="ECO:0000256" key="10">
    <source>
        <dbReference type="ARBA" id="ARBA00023017"/>
    </source>
</evidence>
<dbReference type="InterPro" id="IPR026983">
    <property type="entry name" value="DHC"/>
</dbReference>
<dbReference type="FunFam" id="3.40.50.300:FF:000517">
    <property type="entry name" value="Cytoplasmic dynein heavy chain 1"/>
    <property type="match status" value="1"/>
</dbReference>
<gene>
    <name evidence="18" type="ORF">POCULU_LOCUS5502</name>
</gene>
<keyword evidence="19" id="KW-1185">Reference proteome</keyword>
<evidence type="ECO:0000256" key="12">
    <source>
        <dbReference type="ARBA" id="ARBA00023175"/>
    </source>
</evidence>
<keyword evidence="9" id="KW-0067">ATP-binding</keyword>
<dbReference type="Gene3D" id="1.20.920.30">
    <property type="match status" value="1"/>
</dbReference>
<accession>A0A9N9BCF2</accession>
<dbReference type="Pfam" id="PF18199">
    <property type="entry name" value="Dynein_C"/>
    <property type="match status" value="1"/>
</dbReference>
<dbReference type="Gene3D" id="6.10.140.1060">
    <property type="match status" value="1"/>
</dbReference>
<dbReference type="GO" id="GO:0008569">
    <property type="term" value="F:minus-end-directed microtubule motor activity"/>
    <property type="evidence" value="ECO:0007669"/>
    <property type="project" value="InterPro"/>
</dbReference>
<evidence type="ECO:0000256" key="8">
    <source>
        <dbReference type="ARBA" id="ARBA00022741"/>
    </source>
</evidence>
<dbReference type="InterPro" id="IPR035699">
    <property type="entry name" value="AAA_6"/>
</dbReference>
<dbReference type="InterPro" id="IPR035706">
    <property type="entry name" value="AAA_9"/>
</dbReference>
<dbReference type="FunFam" id="1.20.58.1120:FF:000003">
    <property type="entry name" value="Cytoplasmic dynein heavy chain 1"/>
    <property type="match status" value="1"/>
</dbReference>
<feature type="domain" description="AAA+ ATPase" evidence="17">
    <location>
        <begin position="2248"/>
        <end position="2385"/>
    </location>
</feature>
<dbReference type="Gene3D" id="1.20.920.20">
    <property type="match status" value="2"/>
</dbReference>
<dbReference type="GO" id="GO:0005874">
    <property type="term" value="C:microtubule"/>
    <property type="evidence" value="ECO:0007669"/>
    <property type="project" value="UniProtKB-KW"/>
</dbReference>
<evidence type="ECO:0000313" key="19">
    <source>
        <dbReference type="Proteomes" id="UP000789572"/>
    </source>
</evidence>
<dbReference type="GO" id="GO:0005524">
    <property type="term" value="F:ATP binding"/>
    <property type="evidence" value="ECO:0007669"/>
    <property type="project" value="UniProtKB-KW"/>
</dbReference>
<dbReference type="GO" id="GO:0045505">
    <property type="term" value="F:dynein intermediate chain binding"/>
    <property type="evidence" value="ECO:0007669"/>
    <property type="project" value="InterPro"/>
</dbReference>
<evidence type="ECO:0000256" key="9">
    <source>
        <dbReference type="ARBA" id="ARBA00022840"/>
    </source>
</evidence>
<dbReference type="GO" id="GO:0048468">
    <property type="term" value="P:cell development"/>
    <property type="evidence" value="ECO:0007669"/>
    <property type="project" value="UniProtKB-ARBA"/>
</dbReference>
<dbReference type="Pfam" id="PF03028">
    <property type="entry name" value="Dynein_heavy"/>
    <property type="match status" value="1"/>
</dbReference>
<dbReference type="FunFam" id="3.40.50.300:FF:000071">
    <property type="entry name" value="Cytoplasmic dynein heavy chain 1"/>
    <property type="match status" value="1"/>
</dbReference>
<dbReference type="Pfam" id="PF12781">
    <property type="entry name" value="AAA_9"/>
    <property type="match status" value="1"/>
</dbReference>
<keyword evidence="8" id="KW-0547">Nucleotide-binding</keyword>
<protein>
    <recommendedName>
        <fullName evidence="4">Dynein heavy chain, cytoplasmic</fullName>
    </recommendedName>
    <alternativeName>
        <fullName evidence="14">Dynein heavy chain, cytosolic</fullName>
    </alternativeName>
</protein>
<evidence type="ECO:0000256" key="13">
    <source>
        <dbReference type="ARBA" id="ARBA00023212"/>
    </source>
</evidence>
<dbReference type="Gene3D" id="1.20.58.1120">
    <property type="match status" value="1"/>
</dbReference>
<feature type="domain" description="AAA+ ATPase" evidence="17">
    <location>
        <begin position="2617"/>
        <end position="2767"/>
    </location>
</feature>
<keyword evidence="7" id="KW-0677">Repeat</keyword>
<feature type="region of interest" description="Disordered" evidence="16">
    <location>
        <begin position="962"/>
        <end position="993"/>
    </location>
</feature>
<sequence>MEEDPASGAETPQNNNGATASLAVFEPILLQEYLDKLLPLLLGTEEKELAALWLHENVELLRKFANDTSLDAIYLSKILDDPSIPSHKYSLSQEISYGPNYVASIALIKEVPSLDPGRPLGNQIQITNLPGPAATESGIAGVSPYEALHSYIHHAVAPYFNAYVSAKGGNAETGIRTKQDDLKMGIPMAKKKIAELELALLHLQQNVEIPEIVLSIHPVVSEAIKKCNAEGTRLTVDVIEPKLLTESTFLNKLQNDVNGWIKEIQKVTKLDRDPANGTAIQEINFWLSMEKALEGIEKQLKSEEVTFTIELLKTAKRFHATTSFYADTRLKEATEKVHRYNQLMRDFPLNELLSATDVSKVRDSLRQIFNHLNKKLKLSPYPIKKALHLVEAISRDLNDQLLKVLGNRRLMYADYDDFERLMSSAEEVFYTWDECMKDFTNVARDIARKRSEKRSEKFTRIQINPAHAKLHERVSFVKNFRKQHEQLHQTIVKVMTQPKGVTKIIVEDDANSVQQQEESVSMSDIDSIEEVRQAYESLKDINVLDVSPEGTEIWTDAENLYNERVSRVETQIITRLRDRLGTCKNANEMFRVFSKFNALFVRPKIRGAIQEYQTQLIDSVKDDIQKLHNKFKMQYRRAESFHMAQLRDLPVVSGAMIWARQIERQLQTYMNRVEDVLGKGWENYAEGEKLQTESNNFRKKLDTKPIYDAWIKDINNRDLSVSGKLFEITKNRAANNQLQLSVNFNPQIITLFKEVRNLLWLNYHVPHAVSNVAKDAKRVYPFAVSLMETVRTYQQTIDKVKQYENEIAILVASYRTEVQAKIATGINYKWDYFVNTYDPHYRPHMATGALEPREDRHITFVKEFADLVSIFQSKVDALITDYEEIQRSIEDLRVCPFDVEKFREHLDKIQKKVDRLNLEGYSNLNNWVNRLDKQVEQVLLTRLQQAVKAWTEEFLRYGADSTTVDSTSRDRGKSTKGKRRNVKSEVEADDKQTSEMKPKFKAWEHEIIIRNQVIHLRPPIEEARAHWYRQLHEWLAVVCNLPRIQATRYDIELPVINNVSEETSFASLLTEIPEGLLAKAYEIIEEKLKEVTKYVSKWLQFQSLWDLEDTDVYKRLGDNLNEWQKILAELKKSRTTFDNSEQERSFGPIVVNYGQVQSKVGDKYDFWQKEILRNFASKLGDSMGQFYTEVAKSKDDLENYAKESKITGVSVAYVTLVQDLNVKIAKWDQEINVFRNGEKTLNRHRYTSNDDRLSIGRIEGAWDGLNQLLKVANLVIKEQRERLQKQLEDEDRLIEANIKETLTEWADKRPIQGDIKPDVAQKTLSDFEKRFNDLKTKFDANCRAKYALHLDLVSESQLDPVLEELDAFKAVWNSLGKVWQSIDDTKEQLWSSVVPRKLRQQLDNLLNSTNQMNTTTRQYAAFEYLQETLKGYIKINPILSDLKSDALKERHWKQLFKTLRVENRWMFSEMTVGNIWDMDLRKNETTVREIITQAQGEMALEEYLKQVRETWKNYMLELVNYQNKTRLIRGWDDLFTKCSENLNSLTAMKMSPYYKSFEEEASSWEDKLNRIHVLFDVWIDVQRQWVYLEGIFSGSADIKHLLPVESQRFANINSEFLTVMKRVNKSPCVMDVLTIPDVLKSLERLAELLNKIQKALGEYLERERSSFPRFYFVGDEDLLEIIGNSKDVVRIQKHFKKMFAGVSNIILTEENTVISGMASREGEEVYFKKPISIKENPKINDWLTMIEKEMKVSLAILLTDAVTEMNTFYLADDLDTNVFLDWIDKYPAQLVVVAIQIIWTQSVDKALTTMSEGDQNDQTPMNNALGYVLRGLEVLADTVLQDLPPTKRKKCEHLITELVHQRDLLRQLIRNKVSGPKDFEWLYQMRFYFNKDAEDPLVRLVINMANAQFYYGYEYLGVPDRLVQTPLTDRCYLTLTQALEGRLGGSPFGPAGTGKTESVKALGVQLGRFVLVFCCDENFDFQAMGRIFVGLCQVGAWGCFDEFNRLEERILSAVSQQVQTIQLGLKAAKDNPNTEIEIVGKNLKVNTNTGIFITMNPGYAGRSNLPDNLKKLFRSIAMTKPDRELIAQVMLYSQGFRTAEILASKVVPLFNLCSEQLSPQSHYDFGLRALKSVLVSAGNLKRERLHNLRKMIQEGTKTEDEYSKLSEPVPEQEILIQSIRETIVPKLVADDIPLLTSLVADVFPGVEYAPVDLDRLKEEIIKVCGERRLVDGELWMEKVLQLYQIQNIHHGLMMVGPSGSGKSMAWQVLLSALERVQGVEGMSYVIDPKAVSKDALYGTLDQTTREWTDGLFTHILRKIIDNVRGESNKRHWIIFDGDVDPEWVENLNSVLDDNRLLTLPNGERLSLPGNVRIMFEVETLKYATLATVSRCGMVWFSEEVVTLPMIYTNYLETLKNVALDDNEEDGMPKGRDNEESVSPNLLTQAAVANILAPHVSEDGFVTKVLEHAETLEHIMDFTRMRVLNTLFSLLNKTARNVIEYNVHHPDFPMSQEHMEAYVVKRLVVGVIWSFSGDAKLDLRAKLGDYVRGIVTIDLPPASPGSSIIDYDVQVSNGEWVPWTSRVPTIEIETHTVAEADVIVPTVDTIRHEEVLYSWLSEHKPLILCGPPGSGKTMTLFSALRKLPDMEVAGLNFSSATTPELILKTFDQYCDYRKTPTGVILSPKAIGRWIVVFCDEINLPATDKYATQRVISFLRQLIEYGGYWRTSDKAWVKLERIQFVGACNPPTDPGRVPLTHRFLRHAPLVMVDYPGEISLNQIYGTFSRAMLKVVPSLRAYAEPLTAAMVDLYLMSQKRFTPDIQAHYIYSPRELTRWMRGIFEAIKPMESLSVEGLVRIWAHEALRLFQDRLVTEEERKWTDDNIDAIAMKHFPSLNQDEALGRPILFSNWLSKYYIPVDREELRDYVKARLKVFYEEELDVPLVLFNDVLDHVLRIDRVFRQMQGHLLLIGVSGSGKTTLSRFVAWMNGLSVFQIKAHNKYTGEDFDEDLRTVLRRAGCKGEKICFIMDESNVLDSGFLERMNTLLANAEVPGLFEGDEHNALMTSCKEGAQRDGLMLDTHEELYKWFTQQVMKNLHVVFTMNPPEGGLASRAATSPALFNRCVLDWFGDWSDQAFFQVGMEFTQNLDLDLQSYSPPANFPIVYRGLSMPPLHRHAIVNAFVYVHQSLYEINAKLSKRQGRYNYVTPRHFLDFINHYVRLFNEKREDLEEQQRHLNIGLEKLRDTVDKVEELRVSLNIKEGELKAKNAEAEEKLKIMLIDQQKTETKKEEARKLEEVLQQQKIAIEERRTVVMNDLANAEPAVEEAKKAVSGIKKQHLTEVRHMNNPPAAVKLAIMSVCTLLNFPVNAWKDCQSVVRRDDFIANIVNYDTDKNMTRQIRERMKSEYVNQKEYNYDTVNKASKACGPLVKWVTAQVGYSEILDRVGPLRNEVMGLQTRQETTEAHAEANRKMIADLEKKIEQYKKDYADLIRETEGIKAEMEQVKSKVTRSEKLLDSLGSEKTRWESGSQAFETQMGTIVGDVILSAAFLAYGGYFDQQYREVLLNKWINHLIAAGVSFKSDLSLTEYLSSADDRLSWQANSLPADDLCTENAIMLKRFNRYPLIIDPSGQATAFLMNEYKNRKMTVTSFLDDSFIKNLESALRFGNPLLIQDVEHLDPILNAVLNKELRRTGGRVLIRLGGQDIDFSPSFTLFLSTRDPSVNFPPDVCSRVTFVNFTVTRSSLQSQCLNQVLKVERPDTDKKRTDLIKLQGEFKLKLRHLEKSLLQALNESKGNILDDAKVLDTLETLKKEAAEITRKIEETETIVQEVEQVTTEYTPLASACSSVFFVMEQMNLLNHFYQFSLEYFYEIFQSILHNNPNLQDVTDNSKRLNILSRDLFNVTFQRVSRALLHDDHITFALLLSQIKLRGTPDQVDENEYDFLLSGGDVVPGVKVSPADLGISEDLFDSEQAARIKEYSTLPCFRTLADELSDNEDQWEQFMKDDAAENSIPTFWESNLPGMYRKKQISIALLYNILHLPNFMHFIILLESVNQLRRMLLIKCLRPDRLIPAAKTFVSDVFDSNFLGQTELDFKAMVLEEVQPTTPISLCSVPGYDASYRVDNLVAEVNVRCTSVAMGSQEGFTLADQAINSAIKTGQWVLLKNVHLAPSWLGQLEKKLHSMKANRNFRIFLTMETNPKVPVNLLRLSRVLMFEPPPGIKANLQDSLKGITPARVRKGPTELARLYFLLAWLHAIVQERLRYVPLGWTKVYEFNDSDQDFSINTIDAWLDSIAQGRSNISPDKIPWDALRTLITTAGYGGRIDNEFDKRLLESFVNTLFTPAAYDLNFPLVDADDGNLLRIPEGTKIEQFIMWVNKLPDREPPAWLGLPSNAERVLATTQGYAMLGKVRKMKSISDDDEVAYSQESNAKNAGPSSQPSWMRQLSAAVNNWLSMLPEKLSSMQKTADSIRNPLFRFFDRENSIGRNLLSKVRQDLNDIVKVCEGELKQTNHLRMLLGCLTK</sequence>
<dbReference type="Pfam" id="PF12780">
    <property type="entry name" value="AAA_8"/>
    <property type="match status" value="1"/>
</dbReference>
<dbReference type="SMART" id="SM00382">
    <property type="entry name" value="AAA"/>
    <property type="match status" value="4"/>
</dbReference>
<keyword evidence="11 15" id="KW-0175">Coiled coil</keyword>
<dbReference type="FunFam" id="1.20.920.30:FF:000001">
    <property type="entry name" value="Cytoplasmic dynein heavy chain 1"/>
    <property type="match status" value="1"/>
</dbReference>
<dbReference type="GO" id="GO:0072384">
    <property type="term" value="P:organelle transport along microtubule"/>
    <property type="evidence" value="ECO:0007669"/>
    <property type="project" value="UniProtKB-ARBA"/>
</dbReference>
<dbReference type="InterPro" id="IPR041658">
    <property type="entry name" value="AAA_lid_11"/>
</dbReference>
<dbReference type="Pfam" id="PF22597">
    <property type="entry name" value="DYN_lid"/>
    <property type="match status" value="1"/>
</dbReference>
<dbReference type="SUPFAM" id="SSF52540">
    <property type="entry name" value="P-loop containing nucleoside triphosphate hydrolases"/>
    <property type="match status" value="4"/>
</dbReference>
<comment type="similarity">
    <text evidence="2">Belongs to the dynein heavy chain family.</text>
</comment>
<evidence type="ECO:0000256" key="15">
    <source>
        <dbReference type="SAM" id="Coils"/>
    </source>
</evidence>
<dbReference type="InterPro" id="IPR004273">
    <property type="entry name" value="Dynein_heavy_D6_P-loop"/>
</dbReference>
<dbReference type="Gene3D" id="1.20.1270.280">
    <property type="match status" value="1"/>
</dbReference>
<dbReference type="Pfam" id="PF12777">
    <property type="entry name" value="MT"/>
    <property type="match status" value="1"/>
</dbReference>
<feature type="compositionally biased region" description="Basic and acidic residues" evidence="16">
    <location>
        <begin position="982"/>
        <end position="993"/>
    </location>
</feature>
<dbReference type="InterPro" id="IPR024317">
    <property type="entry name" value="Dynein_heavy_chain_D4_dom"/>
</dbReference>
<comment type="subunit">
    <text evidence="3">Consists of at least two heavy chains and a number of intermediate and light chains.</text>
</comment>
<dbReference type="GO" id="GO:0007097">
    <property type="term" value="P:nuclear migration"/>
    <property type="evidence" value="ECO:0007669"/>
    <property type="project" value="UniProtKB-ARBA"/>
</dbReference>
<dbReference type="Proteomes" id="UP000789572">
    <property type="component" value="Unassembled WGS sequence"/>
</dbReference>
<comment type="caution">
    <text evidence="18">The sequence shown here is derived from an EMBL/GenBank/DDBJ whole genome shotgun (WGS) entry which is preliminary data.</text>
</comment>
<dbReference type="GO" id="GO:0051959">
    <property type="term" value="F:dynein light intermediate chain binding"/>
    <property type="evidence" value="ECO:0007669"/>
    <property type="project" value="InterPro"/>
</dbReference>
<dbReference type="InterPro" id="IPR003593">
    <property type="entry name" value="AAA+_ATPase"/>
</dbReference>
<dbReference type="InterPro" id="IPR042222">
    <property type="entry name" value="Dynein_2_N"/>
</dbReference>
<dbReference type="PANTHER" id="PTHR46532:SF4">
    <property type="entry name" value="AAA+ ATPASE DOMAIN-CONTAINING PROTEIN"/>
    <property type="match status" value="1"/>
</dbReference>
<dbReference type="Gene3D" id="1.10.287.2620">
    <property type="match status" value="1"/>
</dbReference>
<dbReference type="Pfam" id="PF17852">
    <property type="entry name" value="Dynein_AAA_lid"/>
    <property type="match status" value="1"/>
</dbReference>
<dbReference type="Gene3D" id="1.20.140.100">
    <property type="entry name" value="Dynein heavy chain, N-terminal domain 2"/>
    <property type="match status" value="1"/>
</dbReference>
<dbReference type="InterPro" id="IPR043157">
    <property type="entry name" value="Dynein_AAA1S"/>
</dbReference>
<evidence type="ECO:0000256" key="1">
    <source>
        <dbReference type="ARBA" id="ARBA00004245"/>
    </source>
</evidence>
<keyword evidence="5" id="KW-0963">Cytoplasm</keyword>
<dbReference type="Gene3D" id="1.10.8.720">
    <property type="entry name" value="Region D6 of dynein motor"/>
    <property type="match status" value="1"/>
</dbReference>
<dbReference type="InterPro" id="IPR013594">
    <property type="entry name" value="Dynein_heavy_tail"/>
</dbReference>
<keyword evidence="13" id="KW-0206">Cytoskeleton</keyword>
<name>A0A9N9BCF2_9GLOM</name>
<dbReference type="Gene3D" id="1.10.472.130">
    <property type="match status" value="1"/>
</dbReference>
<feature type="coiled-coil region" evidence="15">
    <location>
        <begin position="3221"/>
        <end position="3304"/>
    </location>
</feature>
<dbReference type="GO" id="GO:0005858">
    <property type="term" value="C:axonemal dynein complex"/>
    <property type="evidence" value="ECO:0007669"/>
    <property type="project" value="TreeGrafter"/>
</dbReference>
<keyword evidence="10" id="KW-0243">Dynein</keyword>
<feature type="coiled-coil region" evidence="15">
    <location>
        <begin position="3461"/>
        <end position="3502"/>
    </location>
</feature>